<sequence length="58" mass="6432">MPIHYLRRLTARNRTAWLAGAFGFRHAGFVASVPFATILVVFAVASVLDDLRGRSMRA</sequence>
<dbReference type="Proteomes" id="UP000054717">
    <property type="component" value="Unassembled WGS sequence"/>
</dbReference>
<organism evidence="2 3">
    <name type="scientific">Caballeronia telluris</name>
    <dbReference type="NCBI Taxonomy" id="326475"/>
    <lineage>
        <taxon>Bacteria</taxon>
        <taxon>Pseudomonadati</taxon>
        <taxon>Pseudomonadota</taxon>
        <taxon>Betaproteobacteria</taxon>
        <taxon>Burkholderiales</taxon>
        <taxon>Burkholderiaceae</taxon>
        <taxon>Caballeronia</taxon>
    </lineage>
</organism>
<keyword evidence="1" id="KW-0472">Membrane</keyword>
<reference evidence="2" key="1">
    <citation type="submission" date="2016-01" db="EMBL/GenBank/DDBJ databases">
        <authorList>
            <person name="Peeters Charlotte."/>
        </authorList>
    </citation>
    <scope>NUCLEOTIDE SEQUENCE</scope>
    <source>
        <strain evidence="2">LMG 22936</strain>
    </source>
</reference>
<keyword evidence="1" id="KW-1133">Transmembrane helix</keyword>
<dbReference type="EMBL" id="FCNZ02000012">
    <property type="protein sequence ID" value="SAL60779.1"/>
    <property type="molecule type" value="Genomic_DNA"/>
</dbReference>
<keyword evidence="3" id="KW-1185">Reference proteome</keyword>
<proteinExistence type="predicted"/>
<keyword evidence="1" id="KW-0812">Transmembrane</keyword>
<dbReference type="AlphaFoldDB" id="A0A158IXD1"/>
<evidence type="ECO:0000313" key="2">
    <source>
        <dbReference type="EMBL" id="SAL60779.1"/>
    </source>
</evidence>
<name>A0A158IXD1_9BURK</name>
<evidence type="ECO:0000256" key="1">
    <source>
        <dbReference type="SAM" id="Phobius"/>
    </source>
</evidence>
<gene>
    <name evidence="2" type="ORF">AWB66_03491</name>
</gene>
<dbReference type="RefSeq" id="WP_159462915.1">
    <property type="nucleotide sequence ID" value="NZ_FCNZ02000012.1"/>
</dbReference>
<feature type="transmembrane region" description="Helical" evidence="1">
    <location>
        <begin position="27"/>
        <end position="48"/>
    </location>
</feature>
<accession>A0A158IXD1</accession>
<comment type="caution">
    <text evidence="2">The sequence shown here is derived from an EMBL/GenBank/DDBJ whole genome shotgun (WGS) entry which is preliminary data.</text>
</comment>
<protein>
    <submittedName>
        <fullName evidence="2">Uncharacterized protein</fullName>
    </submittedName>
</protein>
<evidence type="ECO:0000313" key="3">
    <source>
        <dbReference type="Proteomes" id="UP000054717"/>
    </source>
</evidence>